<protein>
    <recommendedName>
        <fullName evidence="4">DUF4283 domain-containing protein</fullName>
    </recommendedName>
</protein>
<dbReference type="Proteomes" id="UP000324705">
    <property type="component" value="Chromosome 6B"/>
</dbReference>
<dbReference type="AlphaFoldDB" id="A0A9R1BAB9"/>
<dbReference type="PANTHER" id="PTHR33170">
    <property type="entry name" value="DUF4283 DOMAIN-CONTAINING PROTEIN-RELATED"/>
    <property type="match status" value="1"/>
</dbReference>
<reference evidence="2 3" key="1">
    <citation type="submission" date="2017-09" db="EMBL/GenBank/DDBJ databases">
        <authorList>
            <consortium name="International Durum Wheat Genome Sequencing Consortium (IDWGSC)"/>
            <person name="Milanesi L."/>
        </authorList>
    </citation>
    <scope>NUCLEOTIDE SEQUENCE [LARGE SCALE GENOMIC DNA]</scope>
    <source>
        <strain evidence="3">cv. Svevo</strain>
    </source>
</reference>
<dbReference type="Gramene" id="TRITD6Bv1G094740.3">
    <property type="protein sequence ID" value="TRITD6Bv1G094740.3"/>
    <property type="gene ID" value="TRITD6Bv1G094740"/>
</dbReference>
<evidence type="ECO:0000313" key="3">
    <source>
        <dbReference type="Proteomes" id="UP000324705"/>
    </source>
</evidence>
<accession>A0A9R1BAB9</accession>
<feature type="region of interest" description="Disordered" evidence="1">
    <location>
        <begin position="689"/>
        <end position="726"/>
    </location>
</feature>
<feature type="compositionally biased region" description="Basic and acidic residues" evidence="1">
    <location>
        <begin position="548"/>
        <end position="561"/>
    </location>
</feature>
<feature type="compositionally biased region" description="Polar residues" evidence="1">
    <location>
        <begin position="756"/>
        <end position="767"/>
    </location>
</feature>
<feature type="region of interest" description="Disordered" evidence="1">
    <location>
        <begin position="745"/>
        <end position="774"/>
    </location>
</feature>
<name>A0A9R1BAB9_TRITD</name>
<gene>
    <name evidence="2" type="ORF">TRITD_6Bv1G094740</name>
</gene>
<proteinExistence type="predicted"/>
<evidence type="ECO:0000313" key="2">
    <source>
        <dbReference type="EMBL" id="VAI57278.1"/>
    </source>
</evidence>
<evidence type="ECO:0008006" key="4">
    <source>
        <dbReference type="Google" id="ProtNLM"/>
    </source>
</evidence>
<evidence type="ECO:0000256" key="1">
    <source>
        <dbReference type="SAM" id="MobiDB-lite"/>
    </source>
</evidence>
<keyword evidence="3" id="KW-1185">Reference proteome</keyword>
<feature type="compositionally biased region" description="Polar residues" evidence="1">
    <location>
        <begin position="691"/>
        <end position="705"/>
    </location>
</feature>
<dbReference type="EMBL" id="LT934122">
    <property type="protein sequence ID" value="VAI57278.1"/>
    <property type="molecule type" value="Genomic_DNA"/>
</dbReference>
<sequence>MGCNSRENKTAPEQELTTLPGKKKCFACKETSHNLGQCRIKDKLGTAARLFGHYTRFPFYMIQPSKEVVENEKFYHHCLLITSNTCNLDPAVVKIELNKFWKLTDGWYIKREGRQNFVASFNSEEDLLSCLNPPNVETFLDEKEVNFTVARWDEGDGEKLDLIREWLLVYGVPGAYRNWKELYQVASAVGVLLEVDEESLESGDKEPIRLRIALGSLVGAPFSYHFAFGWSSRLVKFMIEDKARRIEGQWKEVEERKVCVMKEYADIREGIEVPPETLDKGMDLEGTGIDFAGNYSLDFGSCSRKECKEELKTTERNGNIMKEYADIREQGIEVPAETLNEGMDLEGTGVDFTGNYSLDFRSCSGKECKEELKTTEGNGSVMMEYADIREEGIEVPAETLNEGMDLEGTGVDFTGNYSLDFRSCSGKECKEELKTTEGNGSIMMEYAAIREEGIEVRPETLNEGMDLEGIGVDFAGNYSLDLGSCPGKECKEEPKTTETVTLLEVAKFIPELRADEEIKENSGSAIAATTTNSKKAAEGGQSPSESSARGDHMSGLEDCSDKKHQKKLMTCDMATILQVSKFTEEFKTDGEIKENNASAIGGTRTNSEGATVDIPKATEDMATLLQASKFTEELRTDREIKENNASAILGTRMNSERATEDIPKATEDMATLLQVSKFTEELRTNGEIKENNASAIVDTRTNSGRATEDVPKAEGGQSISGSSTSTSLIEEVFRGHKPSIKNVYTRRDRKQKKSAEGSTLCANISSDSAHEGLQKPPIKNMYEGSDPKQKGSTVGQLASKELNRGMNPGSSSHATRIATSTCNMMDSESLLEKEHEKEMKMAETAAKTVGAEGAQSIKGSSVCMLRVTQTKG</sequence>
<organism evidence="2 3">
    <name type="scientific">Triticum turgidum subsp. durum</name>
    <name type="common">Durum wheat</name>
    <name type="synonym">Triticum durum</name>
    <dbReference type="NCBI Taxonomy" id="4567"/>
    <lineage>
        <taxon>Eukaryota</taxon>
        <taxon>Viridiplantae</taxon>
        <taxon>Streptophyta</taxon>
        <taxon>Embryophyta</taxon>
        <taxon>Tracheophyta</taxon>
        <taxon>Spermatophyta</taxon>
        <taxon>Magnoliopsida</taxon>
        <taxon>Liliopsida</taxon>
        <taxon>Poales</taxon>
        <taxon>Poaceae</taxon>
        <taxon>BOP clade</taxon>
        <taxon>Pooideae</taxon>
        <taxon>Triticodae</taxon>
        <taxon>Triticeae</taxon>
        <taxon>Triticinae</taxon>
        <taxon>Triticum</taxon>
    </lineage>
</organism>
<feature type="compositionally biased region" description="Polar residues" evidence="1">
    <location>
        <begin position="521"/>
        <end position="534"/>
    </location>
</feature>
<feature type="compositionally biased region" description="Low complexity" evidence="1">
    <location>
        <begin position="715"/>
        <end position="726"/>
    </location>
</feature>
<feature type="region of interest" description="Disordered" evidence="1">
    <location>
        <begin position="520"/>
        <end position="561"/>
    </location>
</feature>
<dbReference type="PANTHER" id="PTHR33170:SF38">
    <property type="entry name" value="DUF4283 DOMAIN-CONTAINING PROTEIN"/>
    <property type="match status" value="1"/>
</dbReference>